<dbReference type="InterPro" id="IPR003661">
    <property type="entry name" value="HisK_dim/P_dom"/>
</dbReference>
<dbReference type="Pfam" id="PF02518">
    <property type="entry name" value="HATPase_c"/>
    <property type="match status" value="1"/>
</dbReference>
<comment type="subcellular location">
    <subcellularLocation>
        <location evidence="2">Cell membrane</location>
        <topology evidence="2">Multi-pass membrane protein</topology>
    </subcellularLocation>
</comment>
<dbReference type="InterPro" id="IPR000014">
    <property type="entry name" value="PAS"/>
</dbReference>
<comment type="catalytic activity">
    <reaction evidence="1">
        <text>ATP + protein L-histidine = ADP + protein N-phospho-L-histidine.</text>
        <dbReference type="EC" id="2.7.13.3"/>
    </reaction>
</comment>
<dbReference type="CDD" id="cd00082">
    <property type="entry name" value="HisKA"/>
    <property type="match status" value="1"/>
</dbReference>
<dbReference type="PANTHER" id="PTHR43065:SF10">
    <property type="entry name" value="PEROXIDE STRESS-ACTIVATED HISTIDINE KINASE MAK3"/>
    <property type="match status" value="1"/>
</dbReference>
<evidence type="ECO:0000256" key="13">
    <source>
        <dbReference type="ARBA" id="ARBA00023136"/>
    </source>
</evidence>
<dbReference type="SUPFAM" id="SSF158472">
    <property type="entry name" value="HAMP domain-like"/>
    <property type="match status" value="1"/>
</dbReference>
<keyword evidence="5" id="KW-0597">Phosphoprotein</keyword>
<dbReference type="EMBL" id="FNQJ01000005">
    <property type="protein sequence ID" value="SEA07670.1"/>
    <property type="molecule type" value="Genomic_DNA"/>
</dbReference>
<accession>A0A1H3Y813</accession>
<keyword evidence="6" id="KW-0808">Transferase</keyword>
<dbReference type="PROSITE" id="PS50109">
    <property type="entry name" value="HIS_KIN"/>
    <property type="match status" value="1"/>
</dbReference>
<sequence length="763" mass="82191">MSKRKLSAESASNQALGRQSRAVRWTVGVGAAIMSAIGMVLLFMLTLATNNRALYERNYAWLFGVNVLVAVLLLAVLVWVGVRLAVRLRRGRFGSRLLVKLAAIFALVGLLPGLLIYVVSYQFVTRSIESWFDVKVEGALVAGVNLARVSLDSMAEDMASKARAASVQLAQVPDAAAGLVLERIRDQLSASDVILWNASGHAVSSAGQSRFNLSPERPGAAQLRMVRQQRTLAQIEGLDDITDPAATQSARVKVFALVASPSVGLLLEPRFLQVTMPLPPALVANALAVQEANREYQERALAREGLRRMYVGTLTLGLFLAVFGAVLLAVLLGNQLVRPLLVLAEGVREVAAGNLSPKAALQGKDELDGLTRSFATMTQQIADAQGAVEQSMGEVDAARAKLQTILDNLTAGVVVLDQQGVILSFNPGATRILRAPMAAYAGQPLAAVPGLAAFAAAVQQQFDEFLGDLHHHGLDHWQQPFELHGSASGTAHHATSLVMRGAELPDASRLLVFDDISEIVSAQRAQAWGEVARRLAHEIKNPLTPVQLSAERLEMKLTGKLPAPEQAILTKSVRTIVEQVDAMKRLVNEFRDYARLPAAELQTLDLNTLVTDVLYLYGAENATVPVESELDLRCPPIAGDAQQLRQVVHNLLQNAQDATVQARAGSSEPMLPVRISTRWSESSHRVRLTVTDSGPGFPAHILQRAFEPYVTTKPRGTGLGLAVVKKIADEHGARIELSNRLDDGVVRGAQVSLSFATYPSVVS</sequence>
<evidence type="ECO:0000256" key="2">
    <source>
        <dbReference type="ARBA" id="ARBA00004651"/>
    </source>
</evidence>
<evidence type="ECO:0000256" key="10">
    <source>
        <dbReference type="ARBA" id="ARBA00022840"/>
    </source>
</evidence>
<dbReference type="EC" id="2.7.13.3" evidence="3"/>
<dbReference type="PROSITE" id="PS50112">
    <property type="entry name" value="PAS"/>
    <property type="match status" value="1"/>
</dbReference>
<dbReference type="Pfam" id="PF00512">
    <property type="entry name" value="HisKA"/>
    <property type="match status" value="1"/>
</dbReference>
<keyword evidence="11 14" id="KW-1133">Transmembrane helix</keyword>
<organism evidence="18 19">
    <name type="scientific">Acidovorax soli</name>
    <dbReference type="NCBI Taxonomy" id="592050"/>
    <lineage>
        <taxon>Bacteria</taxon>
        <taxon>Pseudomonadati</taxon>
        <taxon>Pseudomonadota</taxon>
        <taxon>Betaproteobacteria</taxon>
        <taxon>Burkholderiales</taxon>
        <taxon>Comamonadaceae</taxon>
        <taxon>Acidovorax</taxon>
    </lineage>
</organism>
<keyword evidence="9 18" id="KW-0418">Kinase</keyword>
<dbReference type="PIRSF" id="PIRSF037532">
    <property type="entry name" value="STHK_NtrY"/>
    <property type="match status" value="1"/>
</dbReference>
<evidence type="ECO:0000313" key="19">
    <source>
        <dbReference type="Proteomes" id="UP000199002"/>
    </source>
</evidence>
<evidence type="ECO:0000256" key="5">
    <source>
        <dbReference type="ARBA" id="ARBA00022553"/>
    </source>
</evidence>
<feature type="transmembrane region" description="Helical" evidence="14">
    <location>
        <begin position="25"/>
        <end position="47"/>
    </location>
</feature>
<dbReference type="Gene3D" id="3.30.450.20">
    <property type="entry name" value="PAS domain"/>
    <property type="match status" value="1"/>
</dbReference>
<dbReference type="SMART" id="SM00388">
    <property type="entry name" value="HisKA"/>
    <property type="match status" value="1"/>
</dbReference>
<dbReference type="Pfam" id="PF00672">
    <property type="entry name" value="HAMP"/>
    <property type="match status" value="1"/>
</dbReference>
<feature type="transmembrane region" description="Helical" evidence="14">
    <location>
        <begin position="97"/>
        <end position="119"/>
    </location>
</feature>
<evidence type="ECO:0000256" key="8">
    <source>
        <dbReference type="ARBA" id="ARBA00022741"/>
    </source>
</evidence>
<keyword evidence="13 14" id="KW-0472">Membrane</keyword>
<dbReference type="Proteomes" id="UP000199002">
    <property type="component" value="Unassembled WGS sequence"/>
</dbReference>
<feature type="transmembrane region" description="Helical" evidence="14">
    <location>
        <begin position="309"/>
        <end position="332"/>
    </location>
</feature>
<dbReference type="PANTHER" id="PTHR43065">
    <property type="entry name" value="SENSOR HISTIDINE KINASE"/>
    <property type="match status" value="1"/>
</dbReference>
<keyword evidence="12" id="KW-0902">Two-component regulatory system</keyword>
<reference evidence="19" key="1">
    <citation type="submission" date="2016-10" db="EMBL/GenBank/DDBJ databases">
        <authorList>
            <person name="Varghese N."/>
            <person name="Submissions S."/>
        </authorList>
    </citation>
    <scope>NUCLEOTIDE SEQUENCE [LARGE SCALE GENOMIC DNA]</scope>
    <source>
        <strain evidence="19">DSM 25157</strain>
    </source>
</reference>
<dbReference type="SUPFAM" id="SSF55874">
    <property type="entry name" value="ATPase domain of HSP90 chaperone/DNA topoisomerase II/histidine kinase"/>
    <property type="match status" value="1"/>
</dbReference>
<dbReference type="SUPFAM" id="SSF47384">
    <property type="entry name" value="Homodimeric domain of signal transducing histidine kinase"/>
    <property type="match status" value="1"/>
</dbReference>
<dbReference type="AlphaFoldDB" id="A0A1H3Y813"/>
<keyword evidence="19" id="KW-1185">Reference proteome</keyword>
<evidence type="ECO:0000256" key="12">
    <source>
        <dbReference type="ARBA" id="ARBA00023012"/>
    </source>
</evidence>
<dbReference type="SMART" id="SM00387">
    <property type="entry name" value="HATPase_c"/>
    <property type="match status" value="1"/>
</dbReference>
<dbReference type="GO" id="GO:0000155">
    <property type="term" value="F:phosphorelay sensor kinase activity"/>
    <property type="evidence" value="ECO:0007669"/>
    <property type="project" value="InterPro"/>
</dbReference>
<evidence type="ECO:0000256" key="1">
    <source>
        <dbReference type="ARBA" id="ARBA00000085"/>
    </source>
</evidence>
<gene>
    <name evidence="18" type="ORF">SAMN05421875_10514</name>
</gene>
<keyword evidence="8" id="KW-0547">Nucleotide-binding</keyword>
<dbReference type="SMART" id="SM00304">
    <property type="entry name" value="HAMP"/>
    <property type="match status" value="1"/>
</dbReference>
<dbReference type="Gene3D" id="3.30.565.10">
    <property type="entry name" value="Histidine kinase-like ATPase, C-terminal domain"/>
    <property type="match status" value="1"/>
</dbReference>
<feature type="domain" description="Histidine kinase" evidence="15">
    <location>
        <begin position="534"/>
        <end position="759"/>
    </location>
</feature>
<dbReference type="RefSeq" id="WP_092697433.1">
    <property type="nucleotide sequence ID" value="NZ_CAXIQL010000086.1"/>
</dbReference>
<evidence type="ECO:0000256" key="6">
    <source>
        <dbReference type="ARBA" id="ARBA00022679"/>
    </source>
</evidence>
<dbReference type="Pfam" id="PF19312">
    <property type="entry name" value="NtrY_N"/>
    <property type="match status" value="1"/>
</dbReference>
<dbReference type="GeneID" id="34233264"/>
<evidence type="ECO:0000259" key="17">
    <source>
        <dbReference type="PROSITE" id="PS50885"/>
    </source>
</evidence>
<dbReference type="InterPro" id="IPR004358">
    <property type="entry name" value="Sig_transdc_His_kin-like_C"/>
</dbReference>
<dbReference type="PROSITE" id="PS50885">
    <property type="entry name" value="HAMP"/>
    <property type="match status" value="1"/>
</dbReference>
<keyword evidence="4" id="KW-1003">Cell membrane</keyword>
<feature type="domain" description="PAS" evidence="16">
    <location>
        <begin position="398"/>
        <end position="433"/>
    </location>
</feature>
<dbReference type="GO" id="GO:0005524">
    <property type="term" value="F:ATP binding"/>
    <property type="evidence" value="ECO:0007669"/>
    <property type="project" value="UniProtKB-KW"/>
</dbReference>
<dbReference type="InterPro" id="IPR035965">
    <property type="entry name" value="PAS-like_dom_sf"/>
</dbReference>
<dbReference type="Pfam" id="PF13188">
    <property type="entry name" value="PAS_8"/>
    <property type="match status" value="1"/>
</dbReference>
<feature type="domain" description="HAMP" evidence="17">
    <location>
        <begin position="334"/>
        <end position="386"/>
    </location>
</feature>
<dbReference type="CDD" id="cd06225">
    <property type="entry name" value="HAMP"/>
    <property type="match status" value="1"/>
</dbReference>
<dbReference type="SUPFAM" id="SSF55785">
    <property type="entry name" value="PYP-like sensor domain (PAS domain)"/>
    <property type="match status" value="1"/>
</dbReference>
<dbReference type="PRINTS" id="PR00344">
    <property type="entry name" value="BCTRLSENSOR"/>
</dbReference>
<dbReference type="Gene3D" id="6.10.340.10">
    <property type="match status" value="1"/>
</dbReference>
<evidence type="ECO:0000256" key="14">
    <source>
        <dbReference type="SAM" id="Phobius"/>
    </source>
</evidence>
<dbReference type="Gene3D" id="1.10.287.130">
    <property type="match status" value="1"/>
</dbReference>
<evidence type="ECO:0000313" key="18">
    <source>
        <dbReference type="EMBL" id="SEA07670.1"/>
    </source>
</evidence>
<dbReference type="GO" id="GO:0005886">
    <property type="term" value="C:plasma membrane"/>
    <property type="evidence" value="ECO:0007669"/>
    <property type="project" value="UniProtKB-SubCell"/>
</dbReference>
<dbReference type="InterPro" id="IPR017232">
    <property type="entry name" value="NtrY"/>
</dbReference>
<feature type="transmembrane region" description="Helical" evidence="14">
    <location>
        <begin position="59"/>
        <end position="85"/>
    </location>
</feature>
<evidence type="ECO:0000256" key="9">
    <source>
        <dbReference type="ARBA" id="ARBA00022777"/>
    </source>
</evidence>
<evidence type="ECO:0000256" key="7">
    <source>
        <dbReference type="ARBA" id="ARBA00022692"/>
    </source>
</evidence>
<evidence type="ECO:0000259" key="15">
    <source>
        <dbReference type="PROSITE" id="PS50109"/>
    </source>
</evidence>
<dbReference type="InterPro" id="IPR045671">
    <property type="entry name" value="NtrY-like_N"/>
</dbReference>
<evidence type="ECO:0000256" key="3">
    <source>
        <dbReference type="ARBA" id="ARBA00012438"/>
    </source>
</evidence>
<keyword evidence="7 14" id="KW-0812">Transmembrane</keyword>
<evidence type="ECO:0000259" key="16">
    <source>
        <dbReference type="PROSITE" id="PS50112"/>
    </source>
</evidence>
<name>A0A1H3Y813_9BURK</name>
<protein>
    <recommendedName>
        <fullName evidence="3">histidine kinase</fullName>
        <ecNumber evidence="3">2.7.13.3</ecNumber>
    </recommendedName>
</protein>
<evidence type="ECO:0000256" key="4">
    <source>
        <dbReference type="ARBA" id="ARBA00022475"/>
    </source>
</evidence>
<evidence type="ECO:0000256" key="11">
    <source>
        <dbReference type="ARBA" id="ARBA00022989"/>
    </source>
</evidence>
<dbReference type="STRING" id="592050.SAMN05421875_10514"/>
<dbReference type="InterPro" id="IPR005467">
    <property type="entry name" value="His_kinase_dom"/>
</dbReference>
<dbReference type="InterPro" id="IPR036890">
    <property type="entry name" value="HATPase_C_sf"/>
</dbReference>
<dbReference type="InterPro" id="IPR003594">
    <property type="entry name" value="HATPase_dom"/>
</dbReference>
<proteinExistence type="predicted"/>
<dbReference type="InterPro" id="IPR003660">
    <property type="entry name" value="HAMP_dom"/>
</dbReference>
<keyword evidence="10" id="KW-0067">ATP-binding</keyword>
<dbReference type="InterPro" id="IPR036097">
    <property type="entry name" value="HisK_dim/P_sf"/>
</dbReference>